<keyword evidence="3" id="KW-1185">Reference proteome</keyword>
<keyword evidence="1" id="KW-0812">Transmembrane</keyword>
<dbReference type="GeneID" id="54490827"/>
<dbReference type="AlphaFoldDB" id="A0A6A6W3I2"/>
<keyword evidence="1" id="KW-0472">Membrane</keyword>
<feature type="transmembrane region" description="Helical" evidence="1">
    <location>
        <begin position="34"/>
        <end position="67"/>
    </location>
</feature>
<keyword evidence="1" id="KW-1133">Transmembrane helix</keyword>
<evidence type="ECO:0000313" key="2">
    <source>
        <dbReference type="EMBL" id="KAF2757163.1"/>
    </source>
</evidence>
<dbReference type="EMBL" id="ML996574">
    <property type="protein sequence ID" value="KAF2757163.1"/>
    <property type="molecule type" value="Genomic_DNA"/>
</dbReference>
<organism evidence="2 3">
    <name type="scientific">Pseudovirgaria hyperparasitica</name>
    <dbReference type="NCBI Taxonomy" id="470096"/>
    <lineage>
        <taxon>Eukaryota</taxon>
        <taxon>Fungi</taxon>
        <taxon>Dikarya</taxon>
        <taxon>Ascomycota</taxon>
        <taxon>Pezizomycotina</taxon>
        <taxon>Dothideomycetes</taxon>
        <taxon>Dothideomycetes incertae sedis</taxon>
        <taxon>Acrospermales</taxon>
        <taxon>Acrospermaceae</taxon>
        <taxon>Pseudovirgaria</taxon>
    </lineage>
</organism>
<protein>
    <submittedName>
        <fullName evidence="2">Uncharacterized protein</fullName>
    </submittedName>
</protein>
<gene>
    <name evidence="2" type="ORF">EJ05DRAFT_57650</name>
</gene>
<evidence type="ECO:0000256" key="1">
    <source>
        <dbReference type="SAM" id="Phobius"/>
    </source>
</evidence>
<name>A0A6A6W3I2_9PEZI</name>
<dbReference type="RefSeq" id="XP_033599614.1">
    <property type="nucleotide sequence ID" value="XM_033749773.1"/>
</dbReference>
<accession>A0A6A6W3I2</accession>
<reference evidence="2" key="1">
    <citation type="journal article" date="2020" name="Stud. Mycol.">
        <title>101 Dothideomycetes genomes: a test case for predicting lifestyles and emergence of pathogens.</title>
        <authorList>
            <person name="Haridas S."/>
            <person name="Albert R."/>
            <person name="Binder M."/>
            <person name="Bloem J."/>
            <person name="Labutti K."/>
            <person name="Salamov A."/>
            <person name="Andreopoulos B."/>
            <person name="Baker S."/>
            <person name="Barry K."/>
            <person name="Bills G."/>
            <person name="Bluhm B."/>
            <person name="Cannon C."/>
            <person name="Castanera R."/>
            <person name="Culley D."/>
            <person name="Daum C."/>
            <person name="Ezra D."/>
            <person name="Gonzalez J."/>
            <person name="Henrissat B."/>
            <person name="Kuo A."/>
            <person name="Liang C."/>
            <person name="Lipzen A."/>
            <person name="Lutzoni F."/>
            <person name="Magnuson J."/>
            <person name="Mondo S."/>
            <person name="Nolan M."/>
            <person name="Ohm R."/>
            <person name="Pangilinan J."/>
            <person name="Park H.-J."/>
            <person name="Ramirez L."/>
            <person name="Alfaro M."/>
            <person name="Sun H."/>
            <person name="Tritt A."/>
            <person name="Yoshinaga Y."/>
            <person name="Zwiers L.-H."/>
            <person name="Turgeon B."/>
            <person name="Goodwin S."/>
            <person name="Spatafora J."/>
            <person name="Crous P."/>
            <person name="Grigoriev I."/>
        </authorList>
    </citation>
    <scope>NUCLEOTIDE SEQUENCE</scope>
    <source>
        <strain evidence="2">CBS 121739</strain>
    </source>
</reference>
<evidence type="ECO:0000313" key="3">
    <source>
        <dbReference type="Proteomes" id="UP000799437"/>
    </source>
</evidence>
<sequence>MRLFLALVRFERRTRIRADTWCASQSMIQVPFKPIYFLCTSAMKCLISVQVLFLVCFLCTISIFLYNRCSVVRSTGRHVTELGCSAGSNPQSCIQLLPRQTGLRTRKLRWSVHQAKIHVLQPSIKNSNAGRCTSSCGVYV</sequence>
<dbReference type="Proteomes" id="UP000799437">
    <property type="component" value="Unassembled WGS sequence"/>
</dbReference>
<proteinExistence type="predicted"/>